<dbReference type="CDD" id="cd17921">
    <property type="entry name" value="DEXHc_Ski2"/>
    <property type="match status" value="1"/>
</dbReference>
<dbReference type="OrthoDB" id="9815222at2"/>
<dbReference type="PROSITE" id="PS51194">
    <property type="entry name" value="HELICASE_CTER"/>
    <property type="match status" value="1"/>
</dbReference>
<dbReference type="InterPro" id="IPR011545">
    <property type="entry name" value="DEAD/DEAH_box_helicase_dom"/>
</dbReference>
<protein>
    <submittedName>
        <fullName evidence="7">DEAD/DEAH box helicase</fullName>
    </submittedName>
</protein>
<dbReference type="InterPro" id="IPR027417">
    <property type="entry name" value="P-loop_NTPase"/>
</dbReference>
<dbReference type="PANTHER" id="PTHR47961:SF6">
    <property type="entry name" value="DNA-DIRECTED DNA POLYMERASE"/>
    <property type="match status" value="1"/>
</dbReference>
<reference evidence="7 8" key="1">
    <citation type="submission" date="2018-11" db="EMBL/GenBank/DDBJ databases">
        <title>The draft genome sequence of Amphritea opalescens ANRC-JH13T.</title>
        <authorList>
            <person name="Fang Z."/>
            <person name="Zhang Y."/>
            <person name="Han X."/>
        </authorList>
    </citation>
    <scope>NUCLEOTIDE SEQUENCE [LARGE SCALE GENOMIC DNA]</scope>
    <source>
        <strain evidence="7 8">ANRC-JH13</strain>
    </source>
</reference>
<sequence>MASTIEQIEEAIRQAIATGFRGRLLERGLARSMIWADGELPDGSPNFAEKLSYDLLSYGYSLLSLAIRLTELNGDADLARAAFEKSATAITDVIHNGNSDDPESGFHKVLAASSYHLGRFSAKAFSLLNHSIENENLSRIEKMLSLLMLRKFAALETSVLDWKTSGLGTDNSLAEKLGFEVDQLSDQLESEDQEEFGIASIELPVIDLALTDNYYSAIYEFLFALETGNSVLLEGAINRVENSLSVSAELNMLPQWWVLRITKCLFLDLWESSFHRVIPFSPDQENSENWTLLRWLFIASLFKRNKAEIDLWPSQLEGARRAVGDFDDLVVSLPTSAGKTRIAELCILRCLAIGKRVLFITPLRALSAQTEASLRKTFLPLGKSVSSLYGSIGTSDFEQNIIKSQDIVVGTPEKLDFALRNDPSLIDDIGLVVLDEGHMIGLNEREISYEVQIQRLLKRGDSEQRRIVCLSAILPDGDQLEDFVGWLRRDKEGDAIKSVWRPTDLRFGEIVWQENTGRINFTIGEEQPFIPNYIHPFIPPVGRRTTPFPKNKKELTLAATWRLVQDNHTVLIYCPEKRSVNSFAKDIIDLHKRGAINSVLTVPLQQLDLAIVLGKEWLGEGHPVVKCLKIGVAVHHGALPTPFRKEMENLLREGILKVTVSSPTLAQGLNLSATAVIIYSLTRNRNTIDASEFKNVIGRAGRAFVDTHGLVLYPIFERHDWFRTQWGSLVEDTNARNMESGLALLVSTLVSRMAQSIGGTDIDGLLEYVLNNTQEWVFPDVANETEEQAGVQEIEWNKHIVSLDTALLSMLGEEEVSIIDIPNALDVILQSSLWQRRLTRHDEEQQGLKGLFDSVLAQRAKHIWNVTTTLQRKGYFLAGVGLATGQRLDAISAQANVLLVNANIYIATNEQQLAIETIIQLAELVFDISPFTPRNLPEEWKDILAVWLRGEILTDHEFIDINEALMFIEDGLIYRLPWGLEAIRVRAQANEDVISDGATIVDYEVGLVVPAIENGTLNRSAALLMQAGFNSRKAAIHAVNSTNASFTTGDQLKAWLNSLDVFELAIRLDWPTPETSNLWWSFIKDYEPKSETTWRSVSAVVFATWVNTYAPVEGTPVKLKNIEDGNTQILASDGDKIGTANCRYKLLEGGVYLTKIHSDTRCLGVTYWGGGDSPFDYHA</sequence>
<keyword evidence="8" id="KW-1185">Reference proteome</keyword>
<dbReference type="SMART" id="SM00487">
    <property type="entry name" value="DEXDc"/>
    <property type="match status" value="1"/>
</dbReference>
<dbReference type="Pfam" id="PF00270">
    <property type="entry name" value="DEAD"/>
    <property type="match status" value="1"/>
</dbReference>
<gene>
    <name evidence="7" type="ORF">EH243_17650</name>
</gene>
<dbReference type="AlphaFoldDB" id="A0A430KLZ0"/>
<dbReference type="InterPro" id="IPR001650">
    <property type="entry name" value="Helicase_C-like"/>
</dbReference>
<dbReference type="Gene3D" id="3.40.50.300">
    <property type="entry name" value="P-loop containing nucleotide triphosphate hydrolases"/>
    <property type="match status" value="2"/>
</dbReference>
<organism evidence="7 8">
    <name type="scientific">Amphritea opalescens</name>
    <dbReference type="NCBI Taxonomy" id="2490544"/>
    <lineage>
        <taxon>Bacteria</taxon>
        <taxon>Pseudomonadati</taxon>
        <taxon>Pseudomonadota</taxon>
        <taxon>Gammaproteobacteria</taxon>
        <taxon>Oceanospirillales</taxon>
        <taxon>Oceanospirillaceae</taxon>
        <taxon>Amphritea</taxon>
    </lineage>
</organism>
<dbReference type="InterPro" id="IPR050474">
    <property type="entry name" value="Hel308_SKI2-like"/>
</dbReference>
<feature type="domain" description="Helicase C-terminal" evidence="6">
    <location>
        <begin position="582"/>
        <end position="750"/>
    </location>
</feature>
<dbReference type="GO" id="GO:0003676">
    <property type="term" value="F:nucleic acid binding"/>
    <property type="evidence" value="ECO:0007669"/>
    <property type="project" value="InterPro"/>
</dbReference>
<evidence type="ECO:0000256" key="3">
    <source>
        <dbReference type="ARBA" id="ARBA00022806"/>
    </source>
</evidence>
<dbReference type="InterPro" id="IPR014001">
    <property type="entry name" value="Helicase_ATP-bd"/>
</dbReference>
<accession>A0A430KLZ0</accession>
<evidence type="ECO:0000259" key="6">
    <source>
        <dbReference type="PROSITE" id="PS51194"/>
    </source>
</evidence>
<evidence type="ECO:0000256" key="1">
    <source>
        <dbReference type="ARBA" id="ARBA00022741"/>
    </source>
</evidence>
<dbReference type="GO" id="GO:0005524">
    <property type="term" value="F:ATP binding"/>
    <property type="evidence" value="ECO:0007669"/>
    <property type="project" value="UniProtKB-KW"/>
</dbReference>
<evidence type="ECO:0000256" key="2">
    <source>
        <dbReference type="ARBA" id="ARBA00022801"/>
    </source>
</evidence>
<keyword evidence="4" id="KW-0067">ATP-binding</keyword>
<dbReference type="GO" id="GO:0004386">
    <property type="term" value="F:helicase activity"/>
    <property type="evidence" value="ECO:0007669"/>
    <property type="project" value="UniProtKB-KW"/>
</dbReference>
<keyword evidence="3 7" id="KW-0347">Helicase</keyword>
<dbReference type="PROSITE" id="PS51192">
    <property type="entry name" value="HELICASE_ATP_BIND_1"/>
    <property type="match status" value="1"/>
</dbReference>
<name>A0A430KLZ0_9GAMM</name>
<keyword evidence="1" id="KW-0547">Nucleotide-binding</keyword>
<evidence type="ECO:0000313" key="8">
    <source>
        <dbReference type="Proteomes" id="UP000283087"/>
    </source>
</evidence>
<keyword evidence="2" id="KW-0378">Hydrolase</keyword>
<evidence type="ECO:0000259" key="5">
    <source>
        <dbReference type="PROSITE" id="PS51192"/>
    </source>
</evidence>
<dbReference type="Pfam" id="PF00271">
    <property type="entry name" value="Helicase_C"/>
    <property type="match status" value="1"/>
</dbReference>
<dbReference type="SUPFAM" id="SSF52540">
    <property type="entry name" value="P-loop containing nucleoside triphosphate hydrolases"/>
    <property type="match status" value="1"/>
</dbReference>
<feature type="domain" description="Helicase ATP-binding" evidence="5">
    <location>
        <begin position="320"/>
        <end position="492"/>
    </location>
</feature>
<dbReference type="PANTHER" id="PTHR47961">
    <property type="entry name" value="DNA POLYMERASE THETA, PUTATIVE (AFU_ORTHOLOGUE AFUA_1G05260)-RELATED"/>
    <property type="match status" value="1"/>
</dbReference>
<dbReference type="GO" id="GO:0016787">
    <property type="term" value="F:hydrolase activity"/>
    <property type="evidence" value="ECO:0007669"/>
    <property type="project" value="UniProtKB-KW"/>
</dbReference>
<dbReference type="EMBL" id="RQXW01000024">
    <property type="protein sequence ID" value="RTE64393.1"/>
    <property type="molecule type" value="Genomic_DNA"/>
</dbReference>
<dbReference type="RefSeq" id="WP_126159982.1">
    <property type="nucleotide sequence ID" value="NZ_RQXW01000024.1"/>
</dbReference>
<proteinExistence type="predicted"/>
<evidence type="ECO:0000313" key="7">
    <source>
        <dbReference type="EMBL" id="RTE64393.1"/>
    </source>
</evidence>
<evidence type="ECO:0000256" key="4">
    <source>
        <dbReference type="ARBA" id="ARBA00022840"/>
    </source>
</evidence>
<dbReference type="SMART" id="SM00490">
    <property type="entry name" value="HELICc"/>
    <property type="match status" value="1"/>
</dbReference>
<comment type="caution">
    <text evidence="7">The sequence shown here is derived from an EMBL/GenBank/DDBJ whole genome shotgun (WGS) entry which is preliminary data.</text>
</comment>
<dbReference type="Proteomes" id="UP000283087">
    <property type="component" value="Unassembled WGS sequence"/>
</dbReference>